<dbReference type="OrthoDB" id="2756976at2759"/>
<proteinExistence type="predicted"/>
<protein>
    <submittedName>
        <fullName evidence="1">Uncharacterized protein</fullName>
    </submittedName>
</protein>
<dbReference type="AlphaFoldDB" id="A0A2G8SA54"/>
<organism evidence="1 2">
    <name type="scientific">Ganoderma sinense ZZ0214-1</name>
    <dbReference type="NCBI Taxonomy" id="1077348"/>
    <lineage>
        <taxon>Eukaryota</taxon>
        <taxon>Fungi</taxon>
        <taxon>Dikarya</taxon>
        <taxon>Basidiomycota</taxon>
        <taxon>Agaricomycotina</taxon>
        <taxon>Agaricomycetes</taxon>
        <taxon>Polyporales</taxon>
        <taxon>Polyporaceae</taxon>
        <taxon>Ganoderma</taxon>
    </lineage>
</organism>
<comment type="caution">
    <text evidence="1">The sequence shown here is derived from an EMBL/GenBank/DDBJ whole genome shotgun (WGS) entry which is preliminary data.</text>
</comment>
<evidence type="ECO:0000313" key="1">
    <source>
        <dbReference type="EMBL" id="PIL30646.1"/>
    </source>
</evidence>
<dbReference type="Proteomes" id="UP000230002">
    <property type="component" value="Unassembled WGS sequence"/>
</dbReference>
<dbReference type="EMBL" id="AYKW01000014">
    <property type="protein sequence ID" value="PIL30646.1"/>
    <property type="molecule type" value="Genomic_DNA"/>
</dbReference>
<sequence>MAVLAHAAIRSTGGVEASLRLGRMVAFVLSSRRAENPSADLNPAEEFSIVGVTNQEGEDVRPFRENSEKITRGIEGGFCGEWSSRTPAGCVPVLYIVKGTETPVVSRYSVYLPCHHPDDTANEEEVALFHDIGRVFMNFVNNGSVIKPPADSRGDIPPSGILVQTKKGEWMWHPDVGETAWQEMDRLMPQQAIPFETNKPATELWSRFVQW</sequence>
<accession>A0A2G8SA54</accession>
<name>A0A2G8SA54_9APHY</name>
<gene>
    <name evidence="1" type="ORF">GSI_07348</name>
</gene>
<evidence type="ECO:0000313" key="2">
    <source>
        <dbReference type="Proteomes" id="UP000230002"/>
    </source>
</evidence>
<keyword evidence="2" id="KW-1185">Reference proteome</keyword>
<reference evidence="1 2" key="1">
    <citation type="journal article" date="2015" name="Sci. Rep.">
        <title>Chromosome-level genome map provides insights into diverse defense mechanisms in the medicinal fungus Ganoderma sinense.</title>
        <authorList>
            <person name="Zhu Y."/>
            <person name="Xu J."/>
            <person name="Sun C."/>
            <person name="Zhou S."/>
            <person name="Xu H."/>
            <person name="Nelson D.R."/>
            <person name="Qian J."/>
            <person name="Song J."/>
            <person name="Luo H."/>
            <person name="Xiang L."/>
            <person name="Li Y."/>
            <person name="Xu Z."/>
            <person name="Ji A."/>
            <person name="Wang L."/>
            <person name="Lu S."/>
            <person name="Hayward A."/>
            <person name="Sun W."/>
            <person name="Li X."/>
            <person name="Schwartz D.C."/>
            <person name="Wang Y."/>
            <person name="Chen S."/>
        </authorList>
    </citation>
    <scope>NUCLEOTIDE SEQUENCE [LARGE SCALE GENOMIC DNA]</scope>
    <source>
        <strain evidence="1 2">ZZ0214-1</strain>
    </source>
</reference>